<dbReference type="PROSITE" id="PS50893">
    <property type="entry name" value="ABC_TRANSPORTER_2"/>
    <property type="match status" value="1"/>
</dbReference>
<dbReference type="AlphaFoldDB" id="A0A7J3X947"/>
<dbReference type="CDD" id="cd03260">
    <property type="entry name" value="ABC_PstB_phosphate_transporter"/>
    <property type="match status" value="1"/>
</dbReference>
<dbReference type="InterPro" id="IPR027417">
    <property type="entry name" value="P-loop_NTPase"/>
</dbReference>
<evidence type="ECO:0000259" key="4">
    <source>
        <dbReference type="PROSITE" id="PS50893"/>
    </source>
</evidence>
<keyword evidence="1" id="KW-0813">Transport</keyword>
<dbReference type="Gene3D" id="3.40.50.300">
    <property type="entry name" value="P-loop containing nucleotide triphosphate hydrolases"/>
    <property type="match status" value="1"/>
</dbReference>
<reference evidence="5" key="1">
    <citation type="journal article" date="2020" name="mSystems">
        <title>Genome- and Community-Level Interaction Insights into Carbon Utilization and Element Cycling Functions of Hydrothermarchaeota in Hydrothermal Sediment.</title>
        <authorList>
            <person name="Zhou Z."/>
            <person name="Liu Y."/>
            <person name="Xu W."/>
            <person name="Pan J."/>
            <person name="Luo Z.H."/>
            <person name="Li M."/>
        </authorList>
    </citation>
    <scope>NUCLEOTIDE SEQUENCE [LARGE SCALE GENOMIC DNA]</scope>
    <source>
        <strain evidence="5">SpSt-1125</strain>
    </source>
</reference>
<keyword evidence="2" id="KW-0547">Nucleotide-binding</keyword>
<dbReference type="GO" id="GO:0005315">
    <property type="term" value="F:phosphate transmembrane transporter activity"/>
    <property type="evidence" value="ECO:0007669"/>
    <property type="project" value="InterPro"/>
</dbReference>
<protein>
    <submittedName>
        <fullName evidence="5">Phosphate ABC transporter ATP-binding protein</fullName>
    </submittedName>
</protein>
<dbReference type="GO" id="GO:0035435">
    <property type="term" value="P:phosphate ion transmembrane transport"/>
    <property type="evidence" value="ECO:0007669"/>
    <property type="project" value="InterPro"/>
</dbReference>
<dbReference type="GO" id="GO:0016887">
    <property type="term" value="F:ATP hydrolysis activity"/>
    <property type="evidence" value="ECO:0007669"/>
    <property type="project" value="InterPro"/>
</dbReference>
<organism evidence="5">
    <name type="scientific">Thermofilum pendens</name>
    <dbReference type="NCBI Taxonomy" id="2269"/>
    <lineage>
        <taxon>Archaea</taxon>
        <taxon>Thermoproteota</taxon>
        <taxon>Thermoprotei</taxon>
        <taxon>Thermofilales</taxon>
        <taxon>Thermofilaceae</taxon>
        <taxon>Thermofilum</taxon>
    </lineage>
</organism>
<comment type="caution">
    <text evidence="5">The sequence shown here is derived from an EMBL/GenBank/DDBJ whole genome shotgun (WGS) entry which is preliminary data.</text>
</comment>
<feature type="domain" description="ABC transporter" evidence="4">
    <location>
        <begin position="6"/>
        <end position="247"/>
    </location>
</feature>
<dbReference type="PANTHER" id="PTHR43423">
    <property type="entry name" value="ABC TRANSPORTER I FAMILY MEMBER 17"/>
    <property type="match status" value="1"/>
</dbReference>
<dbReference type="GO" id="GO:0016020">
    <property type="term" value="C:membrane"/>
    <property type="evidence" value="ECO:0007669"/>
    <property type="project" value="InterPro"/>
</dbReference>
<dbReference type="InterPro" id="IPR005670">
    <property type="entry name" value="PstB-like"/>
</dbReference>
<dbReference type="SMART" id="SM00382">
    <property type="entry name" value="AAA"/>
    <property type="match status" value="1"/>
</dbReference>
<proteinExistence type="predicted"/>
<dbReference type="PANTHER" id="PTHR43423:SF1">
    <property type="entry name" value="ABC TRANSPORTER I FAMILY MEMBER 17"/>
    <property type="match status" value="1"/>
</dbReference>
<dbReference type="GO" id="GO:0005524">
    <property type="term" value="F:ATP binding"/>
    <property type="evidence" value="ECO:0007669"/>
    <property type="project" value="UniProtKB-KW"/>
</dbReference>
<gene>
    <name evidence="5" type="ORF">ENM88_08185</name>
</gene>
<dbReference type="PROSITE" id="PS00211">
    <property type="entry name" value="ABC_TRANSPORTER_1"/>
    <property type="match status" value="1"/>
</dbReference>
<dbReference type="InterPro" id="IPR003439">
    <property type="entry name" value="ABC_transporter-like_ATP-bd"/>
</dbReference>
<dbReference type="EMBL" id="DRZM01000227">
    <property type="protein sequence ID" value="HHP05702.1"/>
    <property type="molecule type" value="Genomic_DNA"/>
</dbReference>
<evidence type="ECO:0000256" key="2">
    <source>
        <dbReference type="ARBA" id="ARBA00022741"/>
    </source>
</evidence>
<dbReference type="InterPro" id="IPR003593">
    <property type="entry name" value="AAA+_ATPase"/>
</dbReference>
<accession>A0A7J3X947</accession>
<dbReference type="SUPFAM" id="SSF52540">
    <property type="entry name" value="P-loop containing nucleoside triphosphate hydrolases"/>
    <property type="match status" value="1"/>
</dbReference>
<dbReference type="InterPro" id="IPR017871">
    <property type="entry name" value="ABC_transporter-like_CS"/>
</dbReference>
<dbReference type="Pfam" id="PF00005">
    <property type="entry name" value="ABC_tran"/>
    <property type="match status" value="1"/>
</dbReference>
<evidence type="ECO:0000256" key="1">
    <source>
        <dbReference type="ARBA" id="ARBA00022448"/>
    </source>
</evidence>
<keyword evidence="3 5" id="KW-0067">ATP-binding</keyword>
<name>A0A7J3X947_THEPE</name>
<sequence length="264" mass="28775">MREPAVRTLGLNVWFGQNQVLHSVSITVPRGAVYAVLGPSGCGKSTLLRTINRLVLLREGAKVEGLVEVLGVDVYRDHSAEEALSRVGMVFQTPNPFPHLSIYDNVAIGPRLRGMARGRELDKLVRWALEKAALWDEVKDRLKSPASSLSGGQQQRLCIARALATMPELLLMDEPTANLDPVNAAKIEELIRELSREVTIILVTHDAEQAKRLASAGALLFMGRVVSEGPISSILSRSYSSIIQSLVHAARTSHPTGKPHAGER</sequence>
<evidence type="ECO:0000256" key="3">
    <source>
        <dbReference type="ARBA" id="ARBA00022840"/>
    </source>
</evidence>
<evidence type="ECO:0000313" key="5">
    <source>
        <dbReference type="EMBL" id="HHP05702.1"/>
    </source>
</evidence>